<keyword evidence="2" id="KW-0813">Transport</keyword>
<keyword evidence="13" id="KW-0868">Chloride</keyword>
<evidence type="ECO:0000256" key="5">
    <source>
        <dbReference type="ARBA" id="ARBA00022553"/>
    </source>
</evidence>
<evidence type="ECO:0000256" key="8">
    <source>
        <dbReference type="ARBA" id="ARBA00022958"/>
    </source>
</evidence>
<feature type="transmembrane region" description="Helical" evidence="16">
    <location>
        <begin position="368"/>
        <end position="394"/>
    </location>
</feature>
<dbReference type="InterPro" id="IPR004842">
    <property type="entry name" value="SLC12A_fam"/>
</dbReference>
<organism evidence="19 20">
    <name type="scientific">Syphacia muris</name>
    <dbReference type="NCBI Taxonomy" id="451379"/>
    <lineage>
        <taxon>Eukaryota</taxon>
        <taxon>Metazoa</taxon>
        <taxon>Ecdysozoa</taxon>
        <taxon>Nematoda</taxon>
        <taxon>Chromadorea</taxon>
        <taxon>Rhabditida</taxon>
        <taxon>Spirurina</taxon>
        <taxon>Oxyuridomorpha</taxon>
        <taxon>Oxyuroidea</taxon>
        <taxon>Oxyuridae</taxon>
        <taxon>Syphacia</taxon>
    </lineage>
</organism>
<evidence type="ECO:0000256" key="6">
    <source>
        <dbReference type="ARBA" id="ARBA00022692"/>
    </source>
</evidence>
<evidence type="ECO:0000256" key="13">
    <source>
        <dbReference type="ARBA" id="ARBA00023214"/>
    </source>
</evidence>
<evidence type="ECO:0000256" key="7">
    <source>
        <dbReference type="ARBA" id="ARBA00022847"/>
    </source>
</evidence>
<dbReference type="GO" id="GO:0055064">
    <property type="term" value="P:chloride ion homeostasis"/>
    <property type="evidence" value="ECO:0007669"/>
    <property type="project" value="TreeGrafter"/>
</dbReference>
<dbReference type="InterPro" id="IPR004841">
    <property type="entry name" value="AA-permease/SLC12A_dom"/>
</dbReference>
<feature type="transmembrane region" description="Helical" evidence="16">
    <location>
        <begin position="217"/>
        <end position="238"/>
    </location>
</feature>
<dbReference type="GO" id="GO:1990573">
    <property type="term" value="P:potassium ion import across plasma membrane"/>
    <property type="evidence" value="ECO:0007669"/>
    <property type="project" value="TreeGrafter"/>
</dbReference>
<name>A0A0N5A9V5_9BILA</name>
<keyword evidence="8" id="KW-0630">Potassium</keyword>
<protein>
    <submittedName>
        <fullName evidence="20">Solute carrier family 12 member 6</fullName>
    </submittedName>
</protein>
<feature type="domain" description="Amino acid permease/ SLC12A" evidence="17">
    <location>
        <begin position="74"/>
        <end position="238"/>
    </location>
</feature>
<keyword evidence="12" id="KW-0325">Glycoprotein</keyword>
<evidence type="ECO:0000259" key="18">
    <source>
        <dbReference type="Pfam" id="PF03522"/>
    </source>
</evidence>
<dbReference type="GO" id="GO:0007268">
    <property type="term" value="P:chemical synaptic transmission"/>
    <property type="evidence" value="ECO:0007669"/>
    <property type="project" value="TreeGrafter"/>
</dbReference>
<dbReference type="Pfam" id="PF00324">
    <property type="entry name" value="AA_permease"/>
    <property type="match status" value="2"/>
</dbReference>
<evidence type="ECO:0000256" key="2">
    <source>
        <dbReference type="ARBA" id="ARBA00022448"/>
    </source>
</evidence>
<evidence type="ECO:0000313" key="20">
    <source>
        <dbReference type="WBParaSite" id="SMUV_0000091201-mRNA-1"/>
    </source>
</evidence>
<evidence type="ECO:0000256" key="3">
    <source>
        <dbReference type="ARBA" id="ARBA00022475"/>
    </source>
</evidence>
<evidence type="ECO:0000259" key="17">
    <source>
        <dbReference type="Pfam" id="PF00324"/>
    </source>
</evidence>
<evidence type="ECO:0000256" key="15">
    <source>
        <dbReference type="ARBA" id="ARBA00047825"/>
    </source>
</evidence>
<feature type="domain" description="Amino acid permease/ SLC12A" evidence="17">
    <location>
        <begin position="365"/>
        <end position="659"/>
    </location>
</feature>
<keyword evidence="5" id="KW-0597">Phosphoprotein</keyword>
<dbReference type="InterPro" id="IPR018491">
    <property type="entry name" value="SLC12_C"/>
</dbReference>
<dbReference type="InterPro" id="IPR000076">
    <property type="entry name" value="KCL_cotranspt"/>
</dbReference>
<dbReference type="PANTHER" id="PTHR11827:SF73">
    <property type="entry name" value="KAZACHOC, ISOFORM G"/>
    <property type="match status" value="1"/>
</dbReference>
<dbReference type="GO" id="GO:0055075">
    <property type="term" value="P:potassium ion homeostasis"/>
    <property type="evidence" value="ECO:0007669"/>
    <property type="project" value="TreeGrafter"/>
</dbReference>
<keyword evidence="3" id="KW-1003">Cell membrane</keyword>
<comment type="catalytic activity">
    <reaction evidence="15">
        <text>K(+)(in) + chloride(in) = K(+)(out) + chloride(out)</text>
        <dbReference type="Rhea" id="RHEA:72427"/>
        <dbReference type="ChEBI" id="CHEBI:17996"/>
        <dbReference type="ChEBI" id="CHEBI:29103"/>
    </reaction>
</comment>
<keyword evidence="10" id="KW-0406">Ion transport</keyword>
<feature type="transmembrane region" description="Helical" evidence="16">
    <location>
        <begin position="544"/>
        <end position="566"/>
    </location>
</feature>
<dbReference type="GO" id="GO:0005886">
    <property type="term" value="C:plasma membrane"/>
    <property type="evidence" value="ECO:0007669"/>
    <property type="project" value="UniProtKB-SubCell"/>
</dbReference>
<dbReference type="Gene3D" id="1.20.1740.10">
    <property type="entry name" value="Amino acid/polyamine transporter I"/>
    <property type="match status" value="2"/>
</dbReference>
<evidence type="ECO:0000256" key="9">
    <source>
        <dbReference type="ARBA" id="ARBA00022989"/>
    </source>
</evidence>
<dbReference type="AlphaFoldDB" id="A0A0N5A9V5"/>
<sequence>MFSGDNGAKAHLLSDRPSPSLALYEEEYKTQGQRIGQMLRSLSVYNALIPNSEECEAPAKAQKKGAQMGTIMGVYLPCLQNIFGVLFFIRLTWIVGTAGVVEGFFVVLLCCSVTFLTAISLSAIATNGVVPGGGPYYMISRNLGPELGGAVGFLFFLGTTVAASMYICGAVEILVLYLMPQAKIFENIYHCYRLFGTVVLIILGLIVLAGVKVVNKFALPAVCVVLACICCTFIGVFMKINGSESLKYCMVGDRPVDLVTFSTEHGYTPNCTAEGLQPLFCLKKNSKSEAFECESYFEQMKNIELGKAKGSTIREEVLTASVKSVAIPGLSSGVLFDNLWSKYQRVGGLLSKERSPSKRTDKAHSKGYYIFAEQTTSFMILIGVFFPSVTGIMAGSNRSGNLRDASKSIPIGTLAAQLSTSVVCTIANLDLTGVLLFGASVSEMFIRDKFGQSAMGKLVISQLAVPHPTVILIGCFLSTVGAGMQSLTGAPRLLQAIADDDLIPFLSPFRAADSRGEPIRAIFLTLMICEFGILIAVIENITALITQFFLMCYLGVNAACALQSILKTPGWRPSFRYFHWSLSLLGSLLCIAVMFISAWHFALIAIFIGIAVYEYIEYAGAEKEWGDGLRGLKLSAARYALLNLEDKTEHSKNWRPQLLVLLPNEKDQTEGLLSFVSQLKAGKGLTIIAKCIGGNFTKQYEIVEETRQELNGLLRTHKIKGFSDLLITKDALEGISCLVQTSGLGGLRHNTVVLSWPSRWHSFQELDISQQFTHAIRAADAADCAILVPKNLSEFPASTYKVHGNVDVWWIVHDGGLLVLIPFLLKQHRTWKHTTLRLFTVAQVEDNSVNMKKDLETFLRYLRIESQVFVVELRDTDISDYTYVRTMKMEERCKLLKDLQQSEKKYDIKNSITESVRERRLSRATDDEAPRFRVNMPKNSAPEMTNIRIRVEPPRNSAPNLNNAKVHFNEGNLKPIDLKEQELRNSYLKTITEDVSFNVKKMHTAVRLNELMRERSSEAQLVIVNLPGPPDEDASQYYMEFVEALTEGLLRVLLVRGTGTEVVTIYS</sequence>
<evidence type="ECO:0000256" key="4">
    <source>
        <dbReference type="ARBA" id="ARBA00022538"/>
    </source>
</evidence>
<evidence type="ECO:0000256" key="1">
    <source>
        <dbReference type="ARBA" id="ARBA00004651"/>
    </source>
</evidence>
<evidence type="ECO:0000313" key="19">
    <source>
        <dbReference type="Proteomes" id="UP000046393"/>
    </source>
</evidence>
<keyword evidence="11 16" id="KW-0472">Membrane</keyword>
<dbReference type="Pfam" id="PF03522">
    <property type="entry name" value="SLC12"/>
    <property type="match status" value="3"/>
</dbReference>
<dbReference type="WBParaSite" id="SMUV_0000091201-mRNA-1">
    <property type="protein sequence ID" value="SMUV_0000091201-mRNA-1"/>
    <property type="gene ID" value="SMUV_0000091201"/>
</dbReference>
<proteinExistence type="inferred from homology"/>
<dbReference type="PRINTS" id="PR01081">
    <property type="entry name" value="KCLTRNSPORT"/>
</dbReference>
<evidence type="ECO:0000256" key="10">
    <source>
        <dbReference type="ARBA" id="ARBA00023065"/>
    </source>
</evidence>
<evidence type="ECO:0000256" key="14">
    <source>
        <dbReference type="ARBA" id="ARBA00046331"/>
    </source>
</evidence>
<feature type="domain" description="SLC12A transporter C-terminal" evidence="18">
    <location>
        <begin position="672"/>
        <end position="779"/>
    </location>
</feature>
<evidence type="ECO:0000256" key="12">
    <source>
        <dbReference type="ARBA" id="ARBA00023180"/>
    </source>
</evidence>
<dbReference type="Proteomes" id="UP000046393">
    <property type="component" value="Unplaced"/>
</dbReference>
<feature type="transmembrane region" description="Helical" evidence="16">
    <location>
        <begin position="105"/>
        <end position="130"/>
    </location>
</feature>
<feature type="transmembrane region" description="Helical" evidence="16">
    <location>
        <begin position="587"/>
        <end position="613"/>
    </location>
</feature>
<comment type="subcellular location">
    <subcellularLocation>
        <location evidence="1">Cell membrane</location>
        <topology evidence="1">Multi-pass membrane protein</topology>
    </subcellularLocation>
</comment>
<dbReference type="GO" id="GO:0015379">
    <property type="term" value="F:potassium:chloride symporter activity"/>
    <property type="evidence" value="ECO:0007669"/>
    <property type="project" value="InterPro"/>
</dbReference>
<reference evidence="20" key="1">
    <citation type="submission" date="2017-02" db="UniProtKB">
        <authorList>
            <consortium name="WormBaseParasite"/>
        </authorList>
    </citation>
    <scope>IDENTIFICATION</scope>
</reference>
<dbReference type="GO" id="GO:0006884">
    <property type="term" value="P:cell volume homeostasis"/>
    <property type="evidence" value="ECO:0007669"/>
    <property type="project" value="TreeGrafter"/>
</dbReference>
<keyword evidence="19" id="KW-1185">Reference proteome</keyword>
<keyword evidence="6 16" id="KW-0812">Transmembrane</keyword>
<dbReference type="GO" id="GO:0045202">
    <property type="term" value="C:synapse"/>
    <property type="evidence" value="ECO:0007669"/>
    <property type="project" value="GOC"/>
</dbReference>
<feature type="domain" description="SLC12A transporter C-terminal" evidence="18">
    <location>
        <begin position="972"/>
        <end position="1067"/>
    </location>
</feature>
<comment type="similarity">
    <text evidence="14">Belongs to the SLC12A transporter family. K/Cl co-transporter subfamily.</text>
</comment>
<feature type="transmembrane region" description="Helical" evidence="16">
    <location>
        <begin position="74"/>
        <end position="93"/>
    </location>
</feature>
<dbReference type="STRING" id="451379.A0A0N5A9V5"/>
<accession>A0A0N5A9V5</accession>
<evidence type="ECO:0000256" key="11">
    <source>
        <dbReference type="ARBA" id="ARBA00023136"/>
    </source>
</evidence>
<keyword evidence="7" id="KW-0769">Symport</keyword>
<keyword evidence="4" id="KW-0633">Potassium transport</keyword>
<feature type="transmembrane region" description="Helical" evidence="16">
    <location>
        <begin position="150"/>
        <end position="179"/>
    </location>
</feature>
<keyword evidence="9 16" id="KW-1133">Transmembrane helix</keyword>
<feature type="transmembrane region" description="Helical" evidence="16">
    <location>
        <begin position="191"/>
        <end position="211"/>
    </location>
</feature>
<feature type="transmembrane region" description="Helical" evidence="16">
    <location>
        <begin position="519"/>
        <end position="538"/>
    </location>
</feature>
<dbReference type="PANTHER" id="PTHR11827">
    <property type="entry name" value="SOLUTE CARRIER FAMILY 12, CATION COTRANSPORTERS"/>
    <property type="match status" value="1"/>
</dbReference>
<evidence type="ECO:0000256" key="16">
    <source>
        <dbReference type="SAM" id="Phobius"/>
    </source>
</evidence>
<feature type="domain" description="SLC12A transporter C-terminal" evidence="18">
    <location>
        <begin position="801"/>
        <end position="904"/>
    </location>
</feature>